<accession>A0AAV9T9H3</accession>
<feature type="compositionally biased region" description="Polar residues" evidence="1">
    <location>
        <begin position="289"/>
        <end position="298"/>
    </location>
</feature>
<feature type="compositionally biased region" description="Acidic residues" evidence="1">
    <location>
        <begin position="248"/>
        <end position="257"/>
    </location>
</feature>
<keyword evidence="3" id="KW-1185">Reference proteome</keyword>
<sequence>MVAKFEGVGDTPEKSNEMAGREDHDLIASSPIFDKGKGKSSFNESTDITAASLPTCLISQPDEKHSVKDDTDLEFLKMQEFFKGEPLARCLDDYIPPTHIDKEVKVLPLEEDGGESMVKAAKIELWNKLASLTNALEERYPSVKEEREAKQAVVATASAYLDEALGQSSRQKYHQEEAQASTKASRRAEKKAQKKADKKSQKAAKRENPVTSSANTQEDSAKEFVLRQRYPEIYAKIDHWRALAGPDMQDDADDESISESGTESFQSTTQSSTQPTAQTAAQPATQQTKSIPIQQPSTLAAKLDNGKTLADDSSEGDNWSTGSSNGDPFYLNKYLTPSYQAAAKTFLEDFDRKNPVQPVALQPFSQSVANPTKGVRAALHVSDDELSDSEEANKSKAAETQKHKDEIKQRAVERVNAAHAEGKIVHLGNTKTLRDAIVTNIKKEDIVPGFGKTKKQPAIDFDEDAYAERSIASHTMKPAPLRIPSRMKQPVDGGDKKVDAKPIATTLPMVTRDAMVLGVDFGKSSRIISGSSAHNTRGAVNFSWPKIQRAGGRNKYEFRDDEESDYEHDKKKSDALAAHRTAGTFAKNPVAGDHDSTTSAANQPEGSAQSQLSASAQPDMENSQDAQRRSFTADEYQALIQNEYDTFAEASPEKKQERLEADMAALNTSITDTASSITRQTVVIPAHHRRPTFRLPGTTALPPTPATSHAPVTMGEKLADLDDFFSEENDRLYTIARTNTGSSYGSSYGTGTVTGSRGQDEACNDPNYHEDALAYGYAYKQTNYHTLPDSMNPVPLTQDQRRQVLTSYGMSEAEYPAPPAGYPNPPGPDKGSNVPPCPTRPAPAAPALPSAGGGGDGFDKGGSGRYSIDGEAPTQSLRKHRRFQRAATAPPAPPPVSPAPGYDADWF</sequence>
<feature type="region of interest" description="Disordered" evidence="1">
    <location>
        <begin position="555"/>
        <end position="574"/>
    </location>
</feature>
<feature type="region of interest" description="Disordered" evidence="1">
    <location>
        <begin position="1"/>
        <end position="32"/>
    </location>
</feature>
<evidence type="ECO:0000256" key="1">
    <source>
        <dbReference type="SAM" id="MobiDB-lite"/>
    </source>
</evidence>
<feature type="compositionally biased region" description="Gly residues" evidence="1">
    <location>
        <begin position="851"/>
        <end position="864"/>
    </location>
</feature>
<feature type="compositionally biased region" description="Polar residues" evidence="1">
    <location>
        <begin position="209"/>
        <end position="218"/>
    </location>
</feature>
<feature type="region of interest" description="Disordered" evidence="1">
    <location>
        <begin position="382"/>
        <end position="406"/>
    </location>
</feature>
<reference evidence="2 3" key="1">
    <citation type="submission" date="2023-04" db="EMBL/GenBank/DDBJ databases">
        <title>Colletotrichum tabacum stain YC1 causing leaf anthracnose on Nicotiana tabacum(L.) cv.</title>
        <authorList>
            <person name="Ji Z."/>
            <person name="Wang M."/>
            <person name="Zhang J."/>
            <person name="Wang N."/>
            <person name="Zhou Z."/>
        </authorList>
    </citation>
    <scope>NUCLEOTIDE SEQUENCE [LARGE SCALE GENOMIC DNA]</scope>
    <source>
        <strain evidence="2 3">YC1</strain>
    </source>
</reference>
<feature type="region of interest" description="Disordered" evidence="1">
    <location>
        <begin position="585"/>
        <end position="629"/>
    </location>
</feature>
<feature type="region of interest" description="Disordered" evidence="1">
    <location>
        <begin position="812"/>
        <end position="907"/>
    </location>
</feature>
<feature type="compositionally biased region" description="Pro residues" evidence="1">
    <location>
        <begin position="835"/>
        <end position="846"/>
    </location>
</feature>
<feature type="compositionally biased region" description="Low complexity" evidence="1">
    <location>
        <begin position="607"/>
        <end position="617"/>
    </location>
</feature>
<protein>
    <submittedName>
        <fullName evidence="2">Uncharacterized protein</fullName>
    </submittedName>
</protein>
<feature type="compositionally biased region" description="Polar residues" evidence="1">
    <location>
        <begin position="597"/>
        <end position="606"/>
    </location>
</feature>
<dbReference type="AlphaFoldDB" id="A0AAV9T9H3"/>
<feature type="compositionally biased region" description="Pro residues" evidence="1">
    <location>
        <begin position="816"/>
        <end position="828"/>
    </location>
</feature>
<feature type="compositionally biased region" description="Basic and acidic residues" evidence="1">
    <location>
        <begin position="391"/>
        <end position="406"/>
    </location>
</feature>
<dbReference type="EMBL" id="JASAOK010000039">
    <property type="protein sequence ID" value="KAK6216724.1"/>
    <property type="molecule type" value="Genomic_DNA"/>
</dbReference>
<feature type="compositionally biased region" description="Low complexity" evidence="1">
    <location>
        <begin position="266"/>
        <end position="288"/>
    </location>
</feature>
<comment type="caution">
    <text evidence="2">The sequence shown here is derived from an EMBL/GenBank/DDBJ whole genome shotgun (WGS) entry which is preliminary data.</text>
</comment>
<evidence type="ECO:0000313" key="3">
    <source>
        <dbReference type="Proteomes" id="UP001327957"/>
    </source>
</evidence>
<feature type="compositionally biased region" description="Basic and acidic residues" evidence="1">
    <location>
        <begin position="186"/>
        <end position="208"/>
    </location>
</feature>
<proteinExistence type="predicted"/>
<organism evidence="2 3">
    <name type="scientific">Colletotrichum tabaci</name>
    <dbReference type="NCBI Taxonomy" id="1209068"/>
    <lineage>
        <taxon>Eukaryota</taxon>
        <taxon>Fungi</taxon>
        <taxon>Dikarya</taxon>
        <taxon>Ascomycota</taxon>
        <taxon>Pezizomycotina</taxon>
        <taxon>Sordariomycetes</taxon>
        <taxon>Hypocreomycetidae</taxon>
        <taxon>Glomerellales</taxon>
        <taxon>Glomerellaceae</taxon>
        <taxon>Colletotrichum</taxon>
        <taxon>Colletotrichum destructivum species complex</taxon>
    </lineage>
</organism>
<feature type="compositionally biased region" description="Polar residues" evidence="1">
    <location>
        <begin position="316"/>
        <end position="325"/>
    </location>
</feature>
<gene>
    <name evidence="2" type="ORF">QIS74_06838</name>
</gene>
<feature type="region of interest" description="Disordered" evidence="1">
    <location>
        <begin position="246"/>
        <end position="325"/>
    </location>
</feature>
<feature type="region of interest" description="Disordered" evidence="1">
    <location>
        <begin position="166"/>
        <end position="223"/>
    </location>
</feature>
<evidence type="ECO:0000313" key="2">
    <source>
        <dbReference type="EMBL" id="KAK6216724.1"/>
    </source>
</evidence>
<feature type="compositionally biased region" description="Basic and acidic residues" evidence="1">
    <location>
        <begin position="11"/>
        <end position="26"/>
    </location>
</feature>
<dbReference type="Proteomes" id="UP001327957">
    <property type="component" value="Unassembled WGS sequence"/>
</dbReference>
<name>A0AAV9T9H3_9PEZI</name>